<dbReference type="OrthoDB" id="286604at2"/>
<name>A0A517SVI8_9BACT</name>
<protein>
    <submittedName>
        <fullName evidence="1">Uncharacterized protein</fullName>
    </submittedName>
</protein>
<keyword evidence="2" id="KW-1185">Reference proteome</keyword>
<sequence length="149" mass="16459">MLAIAVFGSALFTFALFGSARLMAEDKTDESTKVTATVTLPKELASFTDRTLELRLYEYDPLLADVGADLVEKISKDPFSHSEGKATELKIEIGAKGKVKPRRRYYLTTFVLDGDSRTHLGEKDGKPGLCQVISDGHPRKVKIVVRSVR</sequence>
<proteinExistence type="predicted"/>
<accession>A0A517SVI8</accession>
<dbReference type="RefSeq" id="WP_145272442.1">
    <property type="nucleotide sequence ID" value="NZ_CP036272.1"/>
</dbReference>
<evidence type="ECO:0000313" key="2">
    <source>
        <dbReference type="Proteomes" id="UP000315003"/>
    </source>
</evidence>
<dbReference type="AlphaFoldDB" id="A0A517SVI8"/>
<dbReference type="EMBL" id="CP036272">
    <property type="protein sequence ID" value="QDT60131.1"/>
    <property type="molecule type" value="Genomic_DNA"/>
</dbReference>
<dbReference type="Proteomes" id="UP000315003">
    <property type="component" value="Chromosome"/>
</dbReference>
<reference evidence="1 2" key="1">
    <citation type="submission" date="2019-02" db="EMBL/GenBank/DDBJ databases">
        <title>Deep-cultivation of Planctomycetes and their phenomic and genomic characterization uncovers novel biology.</title>
        <authorList>
            <person name="Wiegand S."/>
            <person name="Jogler M."/>
            <person name="Boedeker C."/>
            <person name="Pinto D."/>
            <person name="Vollmers J."/>
            <person name="Rivas-Marin E."/>
            <person name="Kohn T."/>
            <person name="Peeters S.H."/>
            <person name="Heuer A."/>
            <person name="Rast P."/>
            <person name="Oberbeckmann S."/>
            <person name="Bunk B."/>
            <person name="Jeske O."/>
            <person name="Meyerdierks A."/>
            <person name="Storesund J.E."/>
            <person name="Kallscheuer N."/>
            <person name="Luecker S."/>
            <person name="Lage O.M."/>
            <person name="Pohl T."/>
            <person name="Merkel B.J."/>
            <person name="Hornburger P."/>
            <person name="Mueller R.-W."/>
            <person name="Bruemmer F."/>
            <person name="Labrenz M."/>
            <person name="Spormann A.M."/>
            <person name="Op den Camp H."/>
            <person name="Overmann J."/>
            <person name="Amann R."/>
            <person name="Jetten M.S.M."/>
            <person name="Mascher T."/>
            <person name="Medema M.H."/>
            <person name="Devos D.P."/>
            <person name="Kaster A.-K."/>
            <person name="Ovreas L."/>
            <person name="Rohde M."/>
            <person name="Galperin M.Y."/>
            <person name="Jogler C."/>
        </authorList>
    </citation>
    <scope>NUCLEOTIDE SEQUENCE [LARGE SCALE GENOMIC DNA]</scope>
    <source>
        <strain evidence="1 2">SV_7m_r</strain>
    </source>
</reference>
<gene>
    <name evidence="1" type="ORF">SV7mr_26480</name>
</gene>
<evidence type="ECO:0000313" key="1">
    <source>
        <dbReference type="EMBL" id="QDT60131.1"/>
    </source>
</evidence>
<organism evidence="1 2">
    <name type="scientific">Stieleria bergensis</name>
    <dbReference type="NCBI Taxonomy" id="2528025"/>
    <lineage>
        <taxon>Bacteria</taxon>
        <taxon>Pseudomonadati</taxon>
        <taxon>Planctomycetota</taxon>
        <taxon>Planctomycetia</taxon>
        <taxon>Pirellulales</taxon>
        <taxon>Pirellulaceae</taxon>
        <taxon>Stieleria</taxon>
    </lineage>
</organism>